<keyword evidence="3" id="KW-1185">Reference proteome</keyword>
<dbReference type="InterPro" id="IPR019986">
    <property type="entry name" value="YloV-like"/>
</dbReference>
<dbReference type="SUPFAM" id="SSF101473">
    <property type="entry name" value="DhaL-like"/>
    <property type="match status" value="1"/>
</dbReference>
<dbReference type="Proteomes" id="UP001249394">
    <property type="component" value="Chromosome"/>
</dbReference>
<sequence length="596" mass="59906">MAQVPQTFFDAVAVRTWCGLALETLGRAREEIDAINVYPVADGDTGTNLYLTVESAVAAVEAVFAGHAAGSGPEGPTLADAVRAMAHGALIGARGNSGTILAQLLRGMAQVLADDEAAHADGQGLRLALRHAADSARQAVAHPVEGTVLTVASAAADAADGAEGDCGKVARAAYEGARSALAATPGQLPVLERAGVVDAGGRGLVAVLGALVETFTGEMPRAVVAGAVRVSAGVEGAAAGAGGAAGAASVPGARASGGGVAEGPVGLRPGPDEPAGGRCADSTAAAAQDGPAFEVIYLLEAEDAAVARLRERLDALGDSLVVVGGDGLWNVHVHVDDAGAAVEAGIEAGRPYRIRITHFGAGDVHTTGAERPPRERAQRAVVAVVPGEGLAGLYTDAGATTVLARPGEPPASGELVQAVRRAHAREVVLLPNDAELRHTAAAAAEQVRTEGIRVALIPTRSAVQGIAALAVHEPERRFDEDVVSMTSAAGATRYAEVTVAERQSWTMAGICQAGDVLGLIDGDVAVIGADVAATAGTVLDRMLAAGGEMVTLVLGDDAPEAIAEHLEGRVREGYLAVDTVVYRGGRQGALLLIGVE</sequence>
<dbReference type="InterPro" id="IPR033470">
    <property type="entry name" value="FakA-like_C"/>
</dbReference>
<feature type="domain" description="DhaL" evidence="1">
    <location>
        <begin position="12"/>
        <end position="213"/>
    </location>
</feature>
<evidence type="ECO:0000313" key="3">
    <source>
        <dbReference type="Proteomes" id="UP001249394"/>
    </source>
</evidence>
<dbReference type="SMART" id="SM01121">
    <property type="entry name" value="Dak1_2"/>
    <property type="match status" value="1"/>
</dbReference>
<dbReference type="PANTHER" id="PTHR33434:SF4">
    <property type="entry name" value="PHOSPHATASE PROTEIN"/>
    <property type="match status" value="1"/>
</dbReference>
<dbReference type="InterPro" id="IPR036117">
    <property type="entry name" value="DhaL_dom_sf"/>
</dbReference>
<gene>
    <name evidence="2" type="ORF">RI060_11670</name>
</gene>
<name>A0ABY9U532_STRVL</name>
<dbReference type="NCBIfam" id="TIGR03599">
    <property type="entry name" value="YloV"/>
    <property type="match status" value="1"/>
</dbReference>
<evidence type="ECO:0000313" key="2">
    <source>
        <dbReference type="EMBL" id="WND17957.1"/>
    </source>
</evidence>
<dbReference type="InterPro" id="IPR004007">
    <property type="entry name" value="DhaL_dom"/>
</dbReference>
<accession>A0ABY9U532</accession>
<evidence type="ECO:0000259" key="1">
    <source>
        <dbReference type="PROSITE" id="PS51480"/>
    </source>
</evidence>
<dbReference type="Pfam" id="PF21645">
    <property type="entry name" value="FakA-like_M"/>
    <property type="match status" value="1"/>
</dbReference>
<dbReference type="Pfam" id="PF13684">
    <property type="entry name" value="FakA-like_C"/>
    <property type="match status" value="1"/>
</dbReference>
<reference evidence="2 3" key="1">
    <citation type="submission" date="2023-09" db="EMBL/GenBank/DDBJ databases">
        <title>The genome sequence of Streptomyces anthocyanicus.</title>
        <authorList>
            <person name="Mo P."/>
        </authorList>
    </citation>
    <scope>NUCLEOTIDE SEQUENCE [LARGE SCALE GENOMIC DNA]</scope>
    <source>
        <strain evidence="2 3">JCM 4387</strain>
    </source>
</reference>
<dbReference type="PROSITE" id="PS51480">
    <property type="entry name" value="DHAL"/>
    <property type="match status" value="1"/>
</dbReference>
<dbReference type="InterPro" id="IPR048394">
    <property type="entry name" value="FakA-like_M"/>
</dbReference>
<protein>
    <submittedName>
        <fullName evidence="2">DAK2 domain-containing protein</fullName>
    </submittedName>
</protein>
<dbReference type="Gene3D" id="1.25.40.340">
    <property type="match status" value="1"/>
</dbReference>
<dbReference type="SMART" id="SM01120">
    <property type="entry name" value="Dak2"/>
    <property type="match status" value="1"/>
</dbReference>
<dbReference type="PANTHER" id="PTHR33434">
    <property type="entry name" value="DEGV DOMAIN-CONTAINING PROTEIN DR_1986-RELATED"/>
    <property type="match status" value="1"/>
</dbReference>
<proteinExistence type="predicted"/>
<dbReference type="InterPro" id="IPR050270">
    <property type="entry name" value="DegV_domain_contain"/>
</dbReference>
<dbReference type="EMBL" id="CP134213">
    <property type="protein sequence ID" value="WND17957.1"/>
    <property type="molecule type" value="Genomic_DNA"/>
</dbReference>
<dbReference type="Pfam" id="PF02734">
    <property type="entry name" value="Dak2"/>
    <property type="match status" value="1"/>
</dbReference>
<organism evidence="2 3">
    <name type="scientific">Streptomyces violaceus</name>
    <name type="common">Streptomyces venezuelae</name>
    <dbReference type="NCBI Taxonomy" id="1936"/>
    <lineage>
        <taxon>Bacteria</taxon>
        <taxon>Bacillati</taxon>
        <taxon>Actinomycetota</taxon>
        <taxon>Actinomycetes</taxon>
        <taxon>Kitasatosporales</taxon>
        <taxon>Streptomycetaceae</taxon>
        <taxon>Streptomyces</taxon>
    </lineage>
</organism>